<dbReference type="PANTHER" id="PTHR45777:SF2">
    <property type="entry name" value="METHIONINE AMINOPEPTIDASE 2"/>
    <property type="match status" value="1"/>
</dbReference>
<protein>
    <submittedName>
        <fullName evidence="3">Uncharacterized protein</fullName>
    </submittedName>
</protein>
<reference evidence="3" key="2">
    <citation type="submission" date="2013-04" db="UniProtKB">
        <authorList>
            <consortium name="EnsemblPlants"/>
        </authorList>
    </citation>
    <scope>IDENTIFICATION</scope>
</reference>
<organism evidence="3">
    <name type="scientific">Oryza brachyantha</name>
    <name type="common">malo sina</name>
    <dbReference type="NCBI Taxonomy" id="4533"/>
    <lineage>
        <taxon>Eukaryota</taxon>
        <taxon>Viridiplantae</taxon>
        <taxon>Streptophyta</taxon>
        <taxon>Embryophyta</taxon>
        <taxon>Tracheophyta</taxon>
        <taxon>Spermatophyta</taxon>
        <taxon>Magnoliopsida</taxon>
        <taxon>Liliopsida</taxon>
        <taxon>Poales</taxon>
        <taxon>Poaceae</taxon>
        <taxon>BOP clade</taxon>
        <taxon>Oryzoideae</taxon>
        <taxon>Oryzeae</taxon>
        <taxon>Oryzinae</taxon>
        <taxon>Oryza</taxon>
    </lineage>
</organism>
<keyword evidence="4" id="KW-1185">Reference proteome</keyword>
<dbReference type="InterPro" id="IPR050247">
    <property type="entry name" value="Met_Aminopeptidase_Type2"/>
</dbReference>
<evidence type="ECO:0000313" key="3">
    <source>
        <dbReference type="EnsemblPlants" id="OB08G28990.1"/>
    </source>
</evidence>
<feature type="region of interest" description="Disordered" evidence="2">
    <location>
        <begin position="80"/>
        <end position="144"/>
    </location>
</feature>
<dbReference type="STRING" id="4533.J3MUW8"/>
<keyword evidence="1" id="KW-0378">Hydrolase</keyword>
<dbReference type="eggNOG" id="KOG2775">
    <property type="taxonomic scope" value="Eukaryota"/>
</dbReference>
<evidence type="ECO:0000256" key="2">
    <source>
        <dbReference type="SAM" id="MobiDB-lite"/>
    </source>
</evidence>
<dbReference type="HOGENOM" id="CLU_1799454_0_0_1"/>
<evidence type="ECO:0000256" key="1">
    <source>
        <dbReference type="ARBA" id="ARBA00022801"/>
    </source>
</evidence>
<dbReference type="GO" id="GO:0004177">
    <property type="term" value="F:aminopeptidase activity"/>
    <property type="evidence" value="ECO:0007669"/>
    <property type="project" value="TreeGrafter"/>
</dbReference>
<name>J3MUW8_ORYBR</name>
<sequence length="144" mass="15758">MKEVHTYNMIGNSIDVANKEMEGLRIGQNQETKVGAEPLVAPVFSLVLGSLTCCKFTFLESLETHEASLKEGKVADCNEAQDGDVEGDYPSQDGAPAAKKKKKKSKSKKKNGPLQQTDPPSIPVDELFPSGEFPEGEIQRYKDE</sequence>
<dbReference type="EnsemblPlants" id="OB08G28990.1">
    <property type="protein sequence ID" value="OB08G28990.1"/>
    <property type="gene ID" value="OB08G28990"/>
</dbReference>
<accession>J3MUW8</accession>
<proteinExistence type="predicted"/>
<dbReference type="PANTHER" id="PTHR45777">
    <property type="entry name" value="METHIONINE AMINOPEPTIDASE 2"/>
    <property type="match status" value="1"/>
</dbReference>
<dbReference type="AlphaFoldDB" id="J3MUW8"/>
<dbReference type="Gramene" id="OB08G28990.1">
    <property type="protein sequence ID" value="OB08G28990.1"/>
    <property type="gene ID" value="OB08G28990"/>
</dbReference>
<evidence type="ECO:0000313" key="4">
    <source>
        <dbReference type="Proteomes" id="UP000006038"/>
    </source>
</evidence>
<feature type="compositionally biased region" description="Basic residues" evidence="2">
    <location>
        <begin position="98"/>
        <end position="111"/>
    </location>
</feature>
<dbReference type="GO" id="GO:0005737">
    <property type="term" value="C:cytoplasm"/>
    <property type="evidence" value="ECO:0007669"/>
    <property type="project" value="TreeGrafter"/>
</dbReference>
<dbReference type="GO" id="GO:0008235">
    <property type="term" value="F:metalloexopeptidase activity"/>
    <property type="evidence" value="ECO:0007669"/>
    <property type="project" value="TreeGrafter"/>
</dbReference>
<dbReference type="Proteomes" id="UP000006038">
    <property type="component" value="Chromosome 8"/>
</dbReference>
<reference evidence="3" key="1">
    <citation type="journal article" date="2013" name="Nat. Commun.">
        <title>Whole-genome sequencing of Oryza brachyantha reveals mechanisms underlying Oryza genome evolution.</title>
        <authorList>
            <person name="Chen J."/>
            <person name="Huang Q."/>
            <person name="Gao D."/>
            <person name="Wang J."/>
            <person name="Lang Y."/>
            <person name="Liu T."/>
            <person name="Li B."/>
            <person name="Bai Z."/>
            <person name="Luis Goicoechea J."/>
            <person name="Liang C."/>
            <person name="Chen C."/>
            <person name="Zhang W."/>
            <person name="Sun S."/>
            <person name="Liao Y."/>
            <person name="Zhang X."/>
            <person name="Yang L."/>
            <person name="Song C."/>
            <person name="Wang M."/>
            <person name="Shi J."/>
            <person name="Liu G."/>
            <person name="Liu J."/>
            <person name="Zhou H."/>
            <person name="Zhou W."/>
            <person name="Yu Q."/>
            <person name="An N."/>
            <person name="Chen Y."/>
            <person name="Cai Q."/>
            <person name="Wang B."/>
            <person name="Liu B."/>
            <person name="Min J."/>
            <person name="Huang Y."/>
            <person name="Wu H."/>
            <person name="Li Z."/>
            <person name="Zhang Y."/>
            <person name="Yin Y."/>
            <person name="Song W."/>
            <person name="Jiang J."/>
            <person name="Jackson S.A."/>
            <person name="Wing R.A."/>
            <person name="Wang J."/>
            <person name="Chen M."/>
        </authorList>
    </citation>
    <scope>NUCLEOTIDE SEQUENCE [LARGE SCALE GENOMIC DNA]</scope>
    <source>
        <strain evidence="3">cv. IRGC 101232</strain>
    </source>
</reference>